<dbReference type="InterPro" id="IPR011053">
    <property type="entry name" value="Single_hybrid_motif"/>
</dbReference>
<evidence type="ECO:0000256" key="9">
    <source>
        <dbReference type="RuleBase" id="RU364072"/>
    </source>
</evidence>
<organism evidence="11">
    <name type="scientific">uncultured Alphaproteobacteria bacterium</name>
    <dbReference type="NCBI Taxonomy" id="91750"/>
    <lineage>
        <taxon>Bacteria</taxon>
        <taxon>Pseudomonadati</taxon>
        <taxon>Pseudomonadota</taxon>
        <taxon>Alphaproteobacteria</taxon>
        <taxon>environmental samples</taxon>
    </lineage>
</organism>
<sequence length="157" mass="16135">MSNPIDTKIVSKLAEILDKNGLAELEYETENCRISLIKSRAVQTVAAAPVAAPAVAPAPVAATPAAPAAAPAADVDFASLPGCVKSPMVGVVYLSSDPNSANYVKIGDTVSQGDTVCLIEAMKTFNPVKAAKAGKVTRILVESGDPVEYGEPLVVIE</sequence>
<keyword evidence="6 9" id="KW-0443">Lipid metabolism</keyword>
<keyword evidence="8 9" id="KW-0092">Biotin</keyword>
<evidence type="ECO:0000256" key="2">
    <source>
        <dbReference type="ARBA" id="ARBA00005194"/>
    </source>
</evidence>
<dbReference type="PROSITE" id="PS00188">
    <property type="entry name" value="BIOTIN"/>
    <property type="match status" value="1"/>
</dbReference>
<dbReference type="InterPro" id="IPR001249">
    <property type="entry name" value="AcCoA_biotinCC"/>
</dbReference>
<keyword evidence="4 9" id="KW-0444">Lipid biosynthesis</keyword>
<evidence type="ECO:0000259" key="10">
    <source>
        <dbReference type="PROSITE" id="PS50968"/>
    </source>
</evidence>
<evidence type="ECO:0000313" key="11">
    <source>
        <dbReference type="EMBL" id="QIM10706.1"/>
    </source>
</evidence>
<dbReference type="UniPathway" id="UPA00094"/>
<dbReference type="PRINTS" id="PR01071">
    <property type="entry name" value="ACOABIOTINCC"/>
</dbReference>
<evidence type="ECO:0000256" key="5">
    <source>
        <dbReference type="ARBA" id="ARBA00022832"/>
    </source>
</evidence>
<dbReference type="NCBIfam" id="TIGR00531">
    <property type="entry name" value="BCCP"/>
    <property type="match status" value="1"/>
</dbReference>
<evidence type="ECO:0000256" key="3">
    <source>
        <dbReference type="ARBA" id="ARBA00017562"/>
    </source>
</evidence>
<dbReference type="FunFam" id="2.40.50.100:FF:000003">
    <property type="entry name" value="Acetyl-CoA carboxylase biotin carboxyl carrier protein"/>
    <property type="match status" value="1"/>
</dbReference>
<evidence type="ECO:0000256" key="8">
    <source>
        <dbReference type="ARBA" id="ARBA00023267"/>
    </source>
</evidence>
<dbReference type="InterPro" id="IPR000089">
    <property type="entry name" value="Biotin_lipoyl"/>
</dbReference>
<dbReference type="PANTHER" id="PTHR45266:SF3">
    <property type="entry name" value="OXALOACETATE DECARBOXYLASE ALPHA CHAIN"/>
    <property type="match status" value="1"/>
</dbReference>
<dbReference type="Pfam" id="PF00364">
    <property type="entry name" value="Biotin_lipoyl"/>
    <property type="match status" value="1"/>
</dbReference>
<dbReference type="EMBL" id="MN990732">
    <property type="protein sequence ID" value="QIM10706.1"/>
    <property type="molecule type" value="Genomic_DNA"/>
</dbReference>
<dbReference type="GO" id="GO:0009317">
    <property type="term" value="C:acetyl-CoA carboxylase complex"/>
    <property type="evidence" value="ECO:0007669"/>
    <property type="project" value="InterPro"/>
</dbReference>
<evidence type="ECO:0000256" key="1">
    <source>
        <dbReference type="ARBA" id="ARBA00003761"/>
    </source>
</evidence>
<dbReference type="SUPFAM" id="SSF51230">
    <property type="entry name" value="Single hybrid motif"/>
    <property type="match status" value="1"/>
</dbReference>
<dbReference type="AlphaFoldDB" id="A0A6G8F397"/>
<dbReference type="CDD" id="cd06850">
    <property type="entry name" value="biotinyl_domain"/>
    <property type="match status" value="1"/>
</dbReference>
<keyword evidence="5 9" id="KW-0276">Fatty acid metabolism</keyword>
<dbReference type="GO" id="GO:0006633">
    <property type="term" value="P:fatty acid biosynthetic process"/>
    <property type="evidence" value="ECO:0007669"/>
    <property type="project" value="UniProtKB-UniPathway"/>
</dbReference>
<accession>A0A6G8F397</accession>
<reference evidence="11" key="1">
    <citation type="journal article" date="2020" name="J. ISSAAS">
        <title>Lactobacilli and other gastrointestinal microbiota of Peromyscus leucopus, reservoir host for agents of Lyme disease and other zoonoses in North America.</title>
        <authorList>
            <person name="Milovic A."/>
            <person name="Bassam K."/>
            <person name="Shao H."/>
            <person name="Chatzistamou I."/>
            <person name="Tufts D.M."/>
            <person name="Diuk-Wasser M."/>
            <person name="Barbour A.G."/>
        </authorList>
    </citation>
    <scope>NUCLEOTIDE SEQUENCE</scope>
    <source>
        <strain evidence="11">LL90</strain>
    </source>
</reference>
<comment type="function">
    <text evidence="1 9">This protein is a component of the acetyl coenzyme A carboxylase complex; first, biotin carboxylase catalyzes the carboxylation of the carrier protein and then the transcarboxylase transfers the carboxyl group to form malonyl-CoA.</text>
</comment>
<evidence type="ECO:0000256" key="6">
    <source>
        <dbReference type="ARBA" id="ARBA00023098"/>
    </source>
</evidence>
<gene>
    <name evidence="11" type="ORF">PlAlph_5980</name>
</gene>
<proteinExistence type="predicted"/>
<dbReference type="PROSITE" id="PS50968">
    <property type="entry name" value="BIOTINYL_LIPOYL"/>
    <property type="match status" value="1"/>
</dbReference>
<dbReference type="Gene3D" id="2.40.50.100">
    <property type="match status" value="1"/>
</dbReference>
<dbReference type="PANTHER" id="PTHR45266">
    <property type="entry name" value="OXALOACETATE DECARBOXYLASE ALPHA CHAIN"/>
    <property type="match status" value="1"/>
</dbReference>
<comment type="pathway">
    <text evidence="2 9">Lipid metabolism; fatty acid biosynthesis.</text>
</comment>
<protein>
    <recommendedName>
        <fullName evidence="3 9">Biotin carboxyl carrier protein of acetyl-CoA carboxylase</fullName>
    </recommendedName>
</protein>
<feature type="domain" description="Lipoyl-binding" evidence="10">
    <location>
        <begin position="81"/>
        <end position="157"/>
    </location>
</feature>
<evidence type="ECO:0000256" key="7">
    <source>
        <dbReference type="ARBA" id="ARBA00023160"/>
    </source>
</evidence>
<dbReference type="InterPro" id="IPR050709">
    <property type="entry name" value="Biotin_Carboxyl_Carrier/Decarb"/>
</dbReference>
<evidence type="ECO:0000256" key="4">
    <source>
        <dbReference type="ARBA" id="ARBA00022516"/>
    </source>
</evidence>
<dbReference type="InterPro" id="IPR001882">
    <property type="entry name" value="Biotin_BS"/>
</dbReference>
<keyword evidence="7 9" id="KW-0275">Fatty acid biosynthesis</keyword>
<dbReference type="GO" id="GO:0003989">
    <property type="term" value="F:acetyl-CoA carboxylase activity"/>
    <property type="evidence" value="ECO:0007669"/>
    <property type="project" value="InterPro"/>
</dbReference>
<name>A0A6G8F397_9PROT</name>